<dbReference type="AlphaFoldDB" id="A0A6A6ZWG4"/>
<organism evidence="1 2">
    <name type="scientific">Ophiobolus disseminans</name>
    <dbReference type="NCBI Taxonomy" id="1469910"/>
    <lineage>
        <taxon>Eukaryota</taxon>
        <taxon>Fungi</taxon>
        <taxon>Dikarya</taxon>
        <taxon>Ascomycota</taxon>
        <taxon>Pezizomycotina</taxon>
        <taxon>Dothideomycetes</taxon>
        <taxon>Pleosporomycetidae</taxon>
        <taxon>Pleosporales</taxon>
        <taxon>Pleosporineae</taxon>
        <taxon>Phaeosphaeriaceae</taxon>
        <taxon>Ophiobolus</taxon>
    </lineage>
</organism>
<accession>A0A6A6ZWG4</accession>
<name>A0A6A6ZWG4_9PLEO</name>
<evidence type="ECO:0000313" key="1">
    <source>
        <dbReference type="EMBL" id="KAF2824717.1"/>
    </source>
</evidence>
<dbReference type="Proteomes" id="UP000799424">
    <property type="component" value="Unassembled WGS sequence"/>
</dbReference>
<reference evidence="1" key="1">
    <citation type="journal article" date="2020" name="Stud. Mycol.">
        <title>101 Dothideomycetes genomes: a test case for predicting lifestyles and emergence of pathogens.</title>
        <authorList>
            <person name="Haridas S."/>
            <person name="Albert R."/>
            <person name="Binder M."/>
            <person name="Bloem J."/>
            <person name="Labutti K."/>
            <person name="Salamov A."/>
            <person name="Andreopoulos B."/>
            <person name="Baker S."/>
            <person name="Barry K."/>
            <person name="Bills G."/>
            <person name="Bluhm B."/>
            <person name="Cannon C."/>
            <person name="Castanera R."/>
            <person name="Culley D."/>
            <person name="Daum C."/>
            <person name="Ezra D."/>
            <person name="Gonzalez J."/>
            <person name="Henrissat B."/>
            <person name="Kuo A."/>
            <person name="Liang C."/>
            <person name="Lipzen A."/>
            <person name="Lutzoni F."/>
            <person name="Magnuson J."/>
            <person name="Mondo S."/>
            <person name="Nolan M."/>
            <person name="Ohm R."/>
            <person name="Pangilinan J."/>
            <person name="Park H.-J."/>
            <person name="Ramirez L."/>
            <person name="Alfaro M."/>
            <person name="Sun H."/>
            <person name="Tritt A."/>
            <person name="Yoshinaga Y."/>
            <person name="Zwiers L.-H."/>
            <person name="Turgeon B."/>
            <person name="Goodwin S."/>
            <person name="Spatafora J."/>
            <person name="Crous P."/>
            <person name="Grigoriev I."/>
        </authorList>
    </citation>
    <scope>NUCLEOTIDE SEQUENCE</scope>
    <source>
        <strain evidence="1">CBS 113818</strain>
    </source>
</reference>
<proteinExistence type="predicted"/>
<evidence type="ECO:0000313" key="2">
    <source>
        <dbReference type="Proteomes" id="UP000799424"/>
    </source>
</evidence>
<dbReference type="EMBL" id="MU006229">
    <property type="protein sequence ID" value="KAF2824717.1"/>
    <property type="molecule type" value="Genomic_DNA"/>
</dbReference>
<protein>
    <submittedName>
        <fullName evidence="1">Uncharacterized protein</fullName>
    </submittedName>
</protein>
<sequence length="217" mass="25218">MESVVPPFLCRWRALPDELKLTILEYVVFNGSNLNEEDFNGTLGSRSPSPSRHERFYLEILPCLTVPEISGIALQILYLQNLIEMDGPIQGQNMSFPPRHVHKYIRECNIFAGHDRAHSHDLLRVMGTLHFRTKILQVEYHSAELYVDSTHQVRRLDDLEGPVLTTMSIAEPEENVKMRYERINSQRTGISETVDAWPELEDRNAWERKTIRYVRTG</sequence>
<gene>
    <name evidence="1" type="ORF">CC86DRAFT_407875</name>
</gene>
<keyword evidence="2" id="KW-1185">Reference proteome</keyword>